<dbReference type="InterPro" id="IPR011990">
    <property type="entry name" value="TPR-like_helical_dom_sf"/>
</dbReference>
<feature type="compositionally biased region" description="Pro residues" evidence="4">
    <location>
        <begin position="401"/>
        <end position="415"/>
    </location>
</feature>
<dbReference type="InterPro" id="IPR019734">
    <property type="entry name" value="TPR_rpt"/>
</dbReference>
<proteinExistence type="predicted"/>
<dbReference type="SUPFAM" id="SSF48452">
    <property type="entry name" value="TPR-like"/>
    <property type="match status" value="1"/>
</dbReference>
<reference evidence="5 6" key="1">
    <citation type="submission" date="2023-09" db="EMBL/GenBank/DDBJ databases">
        <authorList>
            <person name="Rey-Velasco X."/>
        </authorList>
    </citation>
    <scope>NUCLEOTIDE SEQUENCE [LARGE SCALE GENOMIC DNA]</scope>
    <source>
        <strain evidence="5 6">F394</strain>
    </source>
</reference>
<accession>A0ABU3BLQ8</accession>
<evidence type="ECO:0000256" key="1">
    <source>
        <dbReference type="ARBA" id="ARBA00022737"/>
    </source>
</evidence>
<dbReference type="Pfam" id="PF13428">
    <property type="entry name" value="TPR_14"/>
    <property type="match status" value="1"/>
</dbReference>
<dbReference type="PROSITE" id="PS51257">
    <property type="entry name" value="PROKAR_LIPOPROTEIN"/>
    <property type="match status" value="1"/>
</dbReference>
<dbReference type="Proteomes" id="UP001267426">
    <property type="component" value="Unassembled WGS sequence"/>
</dbReference>
<sequence length="422" mass="43665">MIRPLLVWTAAALLAGCAGVSRPATPGEVRARLPALEARAAASPGDAAALRELGRAYARLGDLDRAADVLDRAERASPGDAATAYARGLVDEARGRPALALARYRTTGGAGPYGPLLAGRRARLEAQRTRAEVDSLLDAERYPTVGDDAAVVFPLRFRGDPALRPLARGLTALLAEDVGALGLRVVGAGRVQATLDALGLGPDDVDADRARRLARVLQGDHVVLGSVDAAGDSLRAEAALWEWDAAPAPVPAEAAGALDDLFQVEAALVDAFAERAGVALSDAERDRLAQPPTRSVAAFVQYGRGLAEEDAGRYAEAAALYDEAARLDPAFRQAADRAAVARTLEAASGDVDVALAAVDRLGPSVGAVRLVGQRLTHANQALGVHTPAPGGERVPTAEVPLTPPSDPLPLPPAPPGRNQTPR</sequence>
<keyword evidence="2 3" id="KW-0802">TPR repeat</keyword>
<dbReference type="EMBL" id="JAVRHT010000001">
    <property type="protein sequence ID" value="MDT0630219.1"/>
    <property type="molecule type" value="Genomic_DNA"/>
</dbReference>
<evidence type="ECO:0000313" key="5">
    <source>
        <dbReference type="EMBL" id="MDT0630219.1"/>
    </source>
</evidence>
<dbReference type="SMART" id="SM00028">
    <property type="entry name" value="TPR"/>
    <property type="match status" value="2"/>
</dbReference>
<evidence type="ECO:0000256" key="2">
    <source>
        <dbReference type="ARBA" id="ARBA00022803"/>
    </source>
</evidence>
<keyword evidence="6" id="KW-1185">Reference proteome</keyword>
<evidence type="ECO:0000256" key="4">
    <source>
        <dbReference type="SAM" id="MobiDB-lite"/>
    </source>
</evidence>
<evidence type="ECO:0000313" key="6">
    <source>
        <dbReference type="Proteomes" id="UP001267426"/>
    </source>
</evidence>
<dbReference type="Pfam" id="PF07719">
    <property type="entry name" value="TPR_2"/>
    <property type="match status" value="1"/>
</dbReference>
<keyword evidence="1" id="KW-0677">Repeat</keyword>
<dbReference type="Gene3D" id="1.25.40.10">
    <property type="entry name" value="Tetratricopeptide repeat domain"/>
    <property type="match status" value="1"/>
</dbReference>
<organism evidence="5 6">
    <name type="scientific">Rubrivirga litoralis</name>
    <dbReference type="NCBI Taxonomy" id="3075598"/>
    <lineage>
        <taxon>Bacteria</taxon>
        <taxon>Pseudomonadati</taxon>
        <taxon>Rhodothermota</taxon>
        <taxon>Rhodothermia</taxon>
        <taxon>Rhodothermales</taxon>
        <taxon>Rubricoccaceae</taxon>
        <taxon>Rubrivirga</taxon>
    </lineage>
</organism>
<evidence type="ECO:0000256" key="3">
    <source>
        <dbReference type="PROSITE-ProRule" id="PRU00339"/>
    </source>
</evidence>
<feature type="region of interest" description="Disordered" evidence="4">
    <location>
        <begin position="382"/>
        <end position="422"/>
    </location>
</feature>
<dbReference type="PROSITE" id="PS50005">
    <property type="entry name" value="TPR"/>
    <property type="match status" value="2"/>
</dbReference>
<feature type="repeat" description="TPR" evidence="3">
    <location>
        <begin position="298"/>
        <end position="331"/>
    </location>
</feature>
<protein>
    <submittedName>
        <fullName evidence="5">Tetratricopeptide repeat protein</fullName>
    </submittedName>
</protein>
<gene>
    <name evidence="5" type="ORF">RM540_00525</name>
</gene>
<name>A0ABU3BLQ8_9BACT</name>
<comment type="caution">
    <text evidence="5">The sequence shown here is derived from an EMBL/GenBank/DDBJ whole genome shotgun (WGS) entry which is preliminary data.</text>
</comment>
<dbReference type="RefSeq" id="WP_311661185.1">
    <property type="nucleotide sequence ID" value="NZ_JAVRHT010000001.1"/>
</dbReference>
<feature type="repeat" description="TPR" evidence="3">
    <location>
        <begin position="47"/>
        <end position="80"/>
    </location>
</feature>
<dbReference type="InterPro" id="IPR013105">
    <property type="entry name" value="TPR_2"/>
</dbReference>